<evidence type="ECO:0000259" key="2">
    <source>
        <dbReference type="PROSITE" id="PS50191"/>
    </source>
</evidence>
<dbReference type="InterPro" id="IPR001251">
    <property type="entry name" value="CRAL-TRIO_dom"/>
</dbReference>
<dbReference type="CDD" id="cd00170">
    <property type="entry name" value="SEC14"/>
    <property type="match status" value="1"/>
</dbReference>
<dbReference type="GO" id="GO:0016020">
    <property type="term" value="C:membrane"/>
    <property type="evidence" value="ECO:0007669"/>
    <property type="project" value="TreeGrafter"/>
</dbReference>
<feature type="compositionally biased region" description="Low complexity" evidence="1">
    <location>
        <begin position="268"/>
        <end position="285"/>
    </location>
</feature>
<dbReference type="PANTHER" id="PTHR10174:SF208">
    <property type="entry name" value="CRAL-TRIO DOMAIN-CONTAINING PROTEIN DDB_G0278031"/>
    <property type="match status" value="1"/>
</dbReference>
<proteinExistence type="predicted"/>
<evidence type="ECO:0000313" key="3">
    <source>
        <dbReference type="EMBL" id="KAJ3168357.1"/>
    </source>
</evidence>
<dbReference type="InterPro" id="IPR036865">
    <property type="entry name" value="CRAL-TRIO_dom_sf"/>
</dbReference>
<dbReference type="Pfam" id="PF00650">
    <property type="entry name" value="CRAL_TRIO"/>
    <property type="match status" value="1"/>
</dbReference>
<keyword evidence="4" id="KW-1185">Reference proteome</keyword>
<dbReference type="GO" id="GO:1902936">
    <property type="term" value="F:phosphatidylinositol bisphosphate binding"/>
    <property type="evidence" value="ECO:0007669"/>
    <property type="project" value="TreeGrafter"/>
</dbReference>
<evidence type="ECO:0000313" key="4">
    <source>
        <dbReference type="Proteomes" id="UP001212152"/>
    </source>
</evidence>
<feature type="region of interest" description="Disordered" evidence="1">
    <location>
        <begin position="263"/>
        <end position="285"/>
    </location>
</feature>
<gene>
    <name evidence="3" type="primary">PTPN9</name>
    <name evidence="3" type="ORF">HDU87_001194</name>
</gene>
<dbReference type="AlphaFoldDB" id="A0AAD5XJ42"/>
<feature type="domain" description="CRAL-TRIO" evidence="2">
    <location>
        <begin position="73"/>
        <end position="233"/>
    </location>
</feature>
<evidence type="ECO:0000256" key="1">
    <source>
        <dbReference type="SAM" id="MobiDB-lite"/>
    </source>
</evidence>
<name>A0AAD5XJ42_9FUNG</name>
<dbReference type="Proteomes" id="UP001212152">
    <property type="component" value="Unassembled WGS sequence"/>
</dbReference>
<comment type="caution">
    <text evidence="3">The sequence shown here is derived from an EMBL/GenBank/DDBJ whole genome shotgun (WGS) entry which is preliminary data.</text>
</comment>
<dbReference type="PROSITE" id="PS50191">
    <property type="entry name" value="CRAL_TRIO"/>
    <property type="match status" value="1"/>
</dbReference>
<dbReference type="SUPFAM" id="SSF52087">
    <property type="entry name" value="CRAL/TRIO domain"/>
    <property type="match status" value="1"/>
</dbReference>
<dbReference type="EMBL" id="JADGJQ010000123">
    <property type="protein sequence ID" value="KAJ3168357.1"/>
    <property type="molecule type" value="Genomic_DNA"/>
</dbReference>
<organism evidence="3 4">
    <name type="scientific">Geranomyces variabilis</name>
    <dbReference type="NCBI Taxonomy" id="109894"/>
    <lineage>
        <taxon>Eukaryota</taxon>
        <taxon>Fungi</taxon>
        <taxon>Fungi incertae sedis</taxon>
        <taxon>Chytridiomycota</taxon>
        <taxon>Chytridiomycota incertae sedis</taxon>
        <taxon>Chytridiomycetes</taxon>
        <taxon>Spizellomycetales</taxon>
        <taxon>Powellomycetaceae</taxon>
        <taxon>Geranomyces</taxon>
    </lineage>
</organism>
<reference evidence="3" key="1">
    <citation type="submission" date="2020-05" db="EMBL/GenBank/DDBJ databases">
        <title>Phylogenomic resolution of chytrid fungi.</title>
        <authorList>
            <person name="Stajich J.E."/>
            <person name="Amses K."/>
            <person name="Simmons R."/>
            <person name="Seto K."/>
            <person name="Myers J."/>
            <person name="Bonds A."/>
            <person name="Quandt C.A."/>
            <person name="Barry K."/>
            <person name="Liu P."/>
            <person name="Grigoriev I."/>
            <person name="Longcore J.E."/>
            <person name="James T.Y."/>
        </authorList>
    </citation>
    <scope>NUCLEOTIDE SEQUENCE</scope>
    <source>
        <strain evidence="3">JEL0379</strain>
    </source>
</reference>
<sequence length="285" mass="31954">MQQHSQYPGIRDPGLTDSQLDLVTSFIESTEVPWALAVKYLACVDYDLAAALSRYKQCEAFLKDHGLRPRPDSTAALIHYLNVALFYIPGTCDKAGASIFVFNARYYVSDVAGQRRMIKLLTYICDKAANDEATRRNGVVLISNLQGLDRKYGVLELHRLILQLLEYCLPIRVVRMLVVNAPWWTQKLSAMWKPGVCENGTLSTEMSICNDLSEHIDPSQIPRELGGSLSYKWREFVADQLETEAAGHEEQLVDVDLFETEQLSPTPRSSAQAFSFAQRAEGGST</sequence>
<accession>A0AAD5XJ42</accession>
<dbReference type="Gene3D" id="3.40.525.10">
    <property type="entry name" value="CRAL-TRIO lipid binding domain"/>
    <property type="match status" value="1"/>
</dbReference>
<protein>
    <submittedName>
        <fullName evidence="3">Tyrosine-protein phosphatase non-receptor type 9</fullName>
    </submittedName>
</protein>
<dbReference type="SMART" id="SM00516">
    <property type="entry name" value="SEC14"/>
    <property type="match status" value="1"/>
</dbReference>
<dbReference type="PANTHER" id="PTHR10174">
    <property type="entry name" value="ALPHA-TOCOPHEROL TRANSFER PROTEIN-RELATED"/>
    <property type="match status" value="1"/>
</dbReference>